<dbReference type="Pfam" id="PF09922">
    <property type="entry name" value="LiaF-like_C"/>
    <property type="match status" value="1"/>
</dbReference>
<gene>
    <name evidence="4" type="ORF">RU96_GL000261</name>
</gene>
<dbReference type="GO" id="GO:0016020">
    <property type="term" value="C:membrane"/>
    <property type="evidence" value="ECO:0007669"/>
    <property type="project" value="InterPro"/>
</dbReference>
<dbReference type="InterPro" id="IPR047793">
    <property type="entry name" value="LiaF_C"/>
</dbReference>
<organism evidence="4 5">
    <name type="scientific">Enterococcus canintestini</name>
    <dbReference type="NCBI Taxonomy" id="317010"/>
    <lineage>
        <taxon>Bacteria</taxon>
        <taxon>Bacillati</taxon>
        <taxon>Bacillota</taxon>
        <taxon>Bacilli</taxon>
        <taxon>Lactobacillales</taxon>
        <taxon>Enterococcaceae</taxon>
        <taxon>Enterococcus</taxon>
    </lineage>
</organism>
<feature type="transmembrane region" description="Helical" evidence="1">
    <location>
        <begin position="56"/>
        <end position="72"/>
    </location>
</feature>
<accession>A0A1L8RAQ0</accession>
<dbReference type="AlphaFoldDB" id="A0A1L8RAQ0"/>
<dbReference type="Proteomes" id="UP000182835">
    <property type="component" value="Unassembled WGS sequence"/>
</dbReference>
<proteinExistence type="predicted"/>
<dbReference type="Pfam" id="PF24661">
    <property type="entry name" value="DUF7649"/>
    <property type="match status" value="1"/>
</dbReference>
<sequence length="246" mass="28040">MAELRSPWRFFLVVEALLFLYALWQVFNSPPLLLLLIFGVLCLYTTSRTQKRGRRTNFWLIVGLLAVFISLLNNPAVWLMLVFGVLFIGLKGVEITGLDLTKNAFWKKKQMVMVETTVPKLHPSKMERQALFGNERIGHQVFEWDDININMISGDTIIDLGNTILPKRDNIIMLRKGFGKTRILVPLGIGIALEHGSFIGNVTFLGEQTALRSERITVYSEDYDTSERRIKILSSTLIGDIEVIRV</sequence>
<evidence type="ECO:0000256" key="1">
    <source>
        <dbReference type="SAM" id="Phobius"/>
    </source>
</evidence>
<dbReference type="InterPro" id="IPR056066">
    <property type="entry name" value="DUF7649"/>
</dbReference>
<protein>
    <submittedName>
        <fullName evidence="4">Uncharacterized protein</fullName>
    </submittedName>
</protein>
<dbReference type="EMBL" id="JXKG01000001">
    <property type="protein sequence ID" value="OJG16794.1"/>
    <property type="molecule type" value="Genomic_DNA"/>
</dbReference>
<keyword evidence="1" id="KW-0812">Transmembrane</keyword>
<evidence type="ECO:0000259" key="2">
    <source>
        <dbReference type="Pfam" id="PF09922"/>
    </source>
</evidence>
<evidence type="ECO:0000313" key="4">
    <source>
        <dbReference type="EMBL" id="OJG16794.1"/>
    </source>
</evidence>
<feature type="transmembrane region" description="Helical" evidence="1">
    <location>
        <begin position="30"/>
        <end position="47"/>
    </location>
</feature>
<dbReference type="InterPro" id="IPR024425">
    <property type="entry name" value="LiaF-like_C"/>
</dbReference>
<dbReference type="STRING" id="317010.RU96_GL000261"/>
<keyword evidence="1" id="KW-0472">Membrane</keyword>
<evidence type="ECO:0000259" key="3">
    <source>
        <dbReference type="Pfam" id="PF24661"/>
    </source>
</evidence>
<reference evidence="4 5" key="1">
    <citation type="submission" date="2014-12" db="EMBL/GenBank/DDBJ databases">
        <title>Draft genome sequences of 29 type strains of Enterococci.</title>
        <authorList>
            <person name="Zhong Z."/>
            <person name="Sun Z."/>
            <person name="Liu W."/>
            <person name="Zhang W."/>
            <person name="Zhang H."/>
        </authorList>
    </citation>
    <scope>NUCLEOTIDE SEQUENCE [LARGE SCALE GENOMIC DNA]</scope>
    <source>
        <strain evidence="4 5">DSM 21207</strain>
    </source>
</reference>
<dbReference type="PIRSF" id="PIRSF031509">
    <property type="entry name" value="Cell_wall_LiaF/YvqF"/>
    <property type="match status" value="1"/>
</dbReference>
<dbReference type="NCBIfam" id="NF040535">
    <property type="entry name" value="LiaF_C_term"/>
    <property type="match status" value="1"/>
</dbReference>
<dbReference type="InterPro" id="IPR016975">
    <property type="entry name" value="Cell_wall_LiaF"/>
</dbReference>
<feature type="domain" description="DUF7649" evidence="3">
    <location>
        <begin position="6"/>
        <end position="91"/>
    </location>
</feature>
<feature type="domain" description="Cell wall-active antibiotics response LiaF-like C-terminal" evidence="2">
    <location>
        <begin position="132"/>
        <end position="243"/>
    </location>
</feature>
<comment type="caution">
    <text evidence="4">The sequence shown here is derived from an EMBL/GenBank/DDBJ whole genome shotgun (WGS) entry which is preliminary data.</text>
</comment>
<keyword evidence="1" id="KW-1133">Transmembrane helix</keyword>
<name>A0A1L8RAQ0_9ENTE</name>
<evidence type="ECO:0000313" key="5">
    <source>
        <dbReference type="Proteomes" id="UP000182835"/>
    </source>
</evidence>
<feature type="transmembrane region" description="Helical" evidence="1">
    <location>
        <begin position="78"/>
        <end position="101"/>
    </location>
</feature>